<feature type="chain" id="PRO_5045163663" evidence="1">
    <location>
        <begin position="20"/>
        <end position="222"/>
    </location>
</feature>
<name>A0ABR4BV97_9HELO</name>
<proteinExistence type="predicted"/>
<gene>
    <name evidence="2" type="ORF">VTL71DRAFT_9088</name>
</gene>
<feature type="signal peptide" evidence="1">
    <location>
        <begin position="1"/>
        <end position="19"/>
    </location>
</feature>
<evidence type="ECO:0000313" key="3">
    <source>
        <dbReference type="Proteomes" id="UP001595075"/>
    </source>
</evidence>
<organism evidence="2 3">
    <name type="scientific">Oculimacula yallundae</name>
    <dbReference type="NCBI Taxonomy" id="86028"/>
    <lineage>
        <taxon>Eukaryota</taxon>
        <taxon>Fungi</taxon>
        <taxon>Dikarya</taxon>
        <taxon>Ascomycota</taxon>
        <taxon>Pezizomycotina</taxon>
        <taxon>Leotiomycetes</taxon>
        <taxon>Helotiales</taxon>
        <taxon>Ploettnerulaceae</taxon>
        <taxon>Oculimacula</taxon>
    </lineage>
</organism>
<evidence type="ECO:0000256" key="1">
    <source>
        <dbReference type="SAM" id="SignalP"/>
    </source>
</evidence>
<keyword evidence="3" id="KW-1185">Reference proteome</keyword>
<comment type="caution">
    <text evidence="2">The sequence shown here is derived from an EMBL/GenBank/DDBJ whole genome shotgun (WGS) entry which is preliminary data.</text>
</comment>
<dbReference type="Proteomes" id="UP001595075">
    <property type="component" value="Unassembled WGS sequence"/>
</dbReference>
<accession>A0ABR4BV97</accession>
<protein>
    <submittedName>
        <fullName evidence="2">Uncharacterized protein</fullName>
    </submittedName>
</protein>
<evidence type="ECO:0000313" key="2">
    <source>
        <dbReference type="EMBL" id="KAL2061036.1"/>
    </source>
</evidence>
<reference evidence="2 3" key="1">
    <citation type="journal article" date="2024" name="Commun. Biol.">
        <title>Comparative genomic analysis of thermophilic fungi reveals convergent evolutionary adaptations and gene losses.</title>
        <authorList>
            <person name="Steindorff A.S."/>
            <person name="Aguilar-Pontes M.V."/>
            <person name="Robinson A.J."/>
            <person name="Andreopoulos B."/>
            <person name="LaButti K."/>
            <person name="Kuo A."/>
            <person name="Mondo S."/>
            <person name="Riley R."/>
            <person name="Otillar R."/>
            <person name="Haridas S."/>
            <person name="Lipzen A."/>
            <person name="Grimwood J."/>
            <person name="Schmutz J."/>
            <person name="Clum A."/>
            <person name="Reid I.D."/>
            <person name="Moisan M.C."/>
            <person name="Butler G."/>
            <person name="Nguyen T.T.M."/>
            <person name="Dewar K."/>
            <person name="Conant G."/>
            <person name="Drula E."/>
            <person name="Henrissat B."/>
            <person name="Hansel C."/>
            <person name="Singer S."/>
            <person name="Hutchinson M.I."/>
            <person name="de Vries R.P."/>
            <person name="Natvig D.O."/>
            <person name="Powell A.J."/>
            <person name="Tsang A."/>
            <person name="Grigoriev I.V."/>
        </authorList>
    </citation>
    <scope>NUCLEOTIDE SEQUENCE [LARGE SCALE GENOMIC DNA]</scope>
    <source>
        <strain evidence="2 3">CBS 494.80</strain>
    </source>
</reference>
<sequence length="222" mass="24310">MRISQIFSTLSCLASAVSAIDIYLYPHSACSGTYLVCRNANPGQCCRPALESDRRFAIGFRAIPLDWNIEGQAKDGWNCDGKTDYGYGSPNICIVHIGVGAYRGGVYYFRGKKARDETAVTIGNATETAACNPIRPDALGLANGTRYDISGLSDDSFSEMVCFNILLFRKYDADKVFYFNLAQDASQADALDSALHQQIHALKLRSIEPNWGTHIDGIVEST</sequence>
<dbReference type="EMBL" id="JAZHXI010000020">
    <property type="protein sequence ID" value="KAL2061036.1"/>
    <property type="molecule type" value="Genomic_DNA"/>
</dbReference>
<keyword evidence="1" id="KW-0732">Signal</keyword>